<reference evidence="1" key="1">
    <citation type="submission" date="2001-10" db="EMBL/GenBank/DDBJ databases">
        <authorList>
            <person name="Stapleton M."/>
            <person name="Brokstein P."/>
            <person name="Hong L."/>
            <person name="Agbayani A."/>
            <person name="Carlson J."/>
            <person name="Champe M."/>
            <person name="Chavez C."/>
            <person name="Dorsett V."/>
            <person name="Farfan D."/>
            <person name="Frise E."/>
            <person name="George R."/>
            <person name="Gonzalez M."/>
            <person name="Guarin H."/>
            <person name="Li P."/>
            <person name="Liao G."/>
            <person name="Miranda A."/>
            <person name="Mungall C.J."/>
            <person name="Nunoo J."/>
            <person name="Pacleb J."/>
            <person name="Paragas V."/>
            <person name="Park S."/>
            <person name="Phouanenavong S."/>
            <person name="Wan K."/>
            <person name="Yu C."/>
            <person name="Lewis S.E."/>
            <person name="Rubin G.M."/>
            <person name="Celniker S."/>
        </authorList>
    </citation>
    <scope>NUCLEOTIDE SEQUENCE</scope>
    <source>
        <strain evidence="1">Berkeley</strain>
    </source>
</reference>
<gene>
    <name evidence="1 2" type="primary">Cnx99A</name>
    <name evidence="2" type="ORF">CG11958</name>
</gene>
<evidence type="ECO:0000313" key="1">
    <source>
        <dbReference type="EMBL" id="AAL28207.1"/>
    </source>
</evidence>
<protein>
    <submittedName>
        <fullName evidence="1">GH08684p</fullName>
    </submittedName>
</protein>
<dbReference type="GO" id="GO:0005886">
    <property type="term" value="C:plasma membrane"/>
    <property type="evidence" value="ECO:0000250"/>
    <property type="project" value="FlyBase"/>
</dbReference>
<dbReference type="GO" id="GO:0012505">
    <property type="term" value="C:endomembrane system"/>
    <property type="evidence" value="ECO:0007005"/>
    <property type="project" value="FlyBase"/>
</dbReference>
<organism evidence="1">
    <name type="scientific">Drosophila melanogaster</name>
    <name type="common">Fruit fly</name>
    <dbReference type="NCBI Taxonomy" id="7227"/>
    <lineage>
        <taxon>Eukaryota</taxon>
        <taxon>Metazoa</taxon>
        <taxon>Ecdysozoa</taxon>
        <taxon>Arthropoda</taxon>
        <taxon>Hexapoda</taxon>
        <taxon>Insecta</taxon>
        <taxon>Pterygota</taxon>
        <taxon>Neoptera</taxon>
        <taxon>Endopterygota</taxon>
        <taxon>Diptera</taxon>
        <taxon>Brachycera</taxon>
        <taxon>Muscomorpha</taxon>
        <taxon>Ephydroidea</taxon>
        <taxon>Drosophilidae</taxon>
        <taxon>Drosophila</taxon>
        <taxon>Sophophora</taxon>
    </lineage>
</organism>
<dbReference type="AGR" id="FB:FBgn0015622"/>
<sequence length="56" mass="6261">MPNPKTNTATLKKKKNLIQFQKPAVAKQQQPKCLFAKAADISHKLHTHTTHTLVSV</sequence>
<accession>Q95SQ0</accession>
<evidence type="ECO:0000313" key="2">
    <source>
        <dbReference type="FlyBase" id="FBgn0015622"/>
    </source>
</evidence>
<dbReference type="FlyBase" id="FBgn0015622">
    <property type="gene designation" value="Cnx99A"/>
</dbReference>
<dbReference type="OrthoDB" id="1938156at2759"/>
<dbReference type="EMBL" id="AY060659">
    <property type="protein sequence ID" value="AAL28207.1"/>
    <property type="molecule type" value="mRNA"/>
</dbReference>
<proteinExistence type="evidence at transcript level"/>
<dbReference type="AlphaFoldDB" id="Q95SQ0"/>
<name>Q95SQ0_DROME</name>